<dbReference type="HAMAP" id="MF_00758">
    <property type="entry name" value="UPF0301"/>
    <property type="match status" value="1"/>
</dbReference>
<dbReference type="AlphaFoldDB" id="A0A1M5TQ92"/>
<dbReference type="Gene3D" id="3.40.1740.10">
    <property type="entry name" value="VC0467-like"/>
    <property type="match status" value="1"/>
</dbReference>
<dbReference type="NCBIfam" id="NF001268">
    <property type="entry name" value="PRK00228.1-4"/>
    <property type="match status" value="1"/>
</dbReference>
<dbReference type="RefSeq" id="WP_072777686.1">
    <property type="nucleotide sequence ID" value="NZ_FQXC01000003.1"/>
</dbReference>
<evidence type="ECO:0000256" key="1">
    <source>
        <dbReference type="ARBA" id="ARBA00009600"/>
    </source>
</evidence>
<protein>
    <recommendedName>
        <fullName evidence="2">UPF0301 protein SAMN05443551_2322</fullName>
    </recommendedName>
</protein>
<dbReference type="InterPro" id="IPR003774">
    <property type="entry name" value="AlgH-like"/>
</dbReference>
<comment type="similarity">
    <text evidence="1 2">Belongs to the UPF0301 (AlgH) family.</text>
</comment>
<dbReference type="PANTHER" id="PTHR30327:SF1">
    <property type="entry name" value="UPF0301 PROTEIN YQGE"/>
    <property type="match status" value="1"/>
</dbReference>
<evidence type="ECO:0000313" key="4">
    <source>
        <dbReference type="Proteomes" id="UP000184221"/>
    </source>
</evidence>
<evidence type="ECO:0000256" key="2">
    <source>
        <dbReference type="HAMAP-Rule" id="MF_00758"/>
    </source>
</evidence>
<dbReference type="STRING" id="996342.SAMN05443551_2322"/>
<evidence type="ECO:0000313" key="3">
    <source>
        <dbReference type="EMBL" id="SHH52937.1"/>
    </source>
</evidence>
<dbReference type="SUPFAM" id="SSF143456">
    <property type="entry name" value="VC0467-like"/>
    <property type="match status" value="1"/>
</dbReference>
<dbReference type="EMBL" id="FQXC01000003">
    <property type="protein sequence ID" value="SHH52937.1"/>
    <property type="molecule type" value="Genomic_DNA"/>
</dbReference>
<dbReference type="GO" id="GO:0005829">
    <property type="term" value="C:cytosol"/>
    <property type="evidence" value="ECO:0007669"/>
    <property type="project" value="TreeGrafter"/>
</dbReference>
<dbReference type="Proteomes" id="UP000184221">
    <property type="component" value="Unassembled WGS sequence"/>
</dbReference>
<keyword evidence="4" id="KW-1185">Reference proteome</keyword>
<dbReference type="OrthoDB" id="9807486at2"/>
<organism evidence="3 4">
    <name type="scientific">Marivita hallyeonensis</name>
    <dbReference type="NCBI Taxonomy" id="996342"/>
    <lineage>
        <taxon>Bacteria</taxon>
        <taxon>Pseudomonadati</taxon>
        <taxon>Pseudomonadota</taxon>
        <taxon>Alphaproteobacteria</taxon>
        <taxon>Rhodobacterales</taxon>
        <taxon>Roseobacteraceae</taxon>
        <taxon>Marivita</taxon>
    </lineage>
</organism>
<gene>
    <name evidence="3" type="ORF">SAMN05443551_2322</name>
</gene>
<proteinExistence type="inferred from homology"/>
<sequence>MTDLTGQLLIAMPGMPDPRFEHSLIYMCAHSDDGAMGLIVNKPSADVTFDNLADQLSLERAPEVKDLRIHFGGPVELGRGFVLHSPDFRSEMTTLNVDDDFAMTATLDVLENIAKGTGPNRHLIVLGYAGWGPGQLEDEIAANGWLTCDASTEIVFDTADQDKWEAALGSLGVSPLALSADGGRA</sequence>
<dbReference type="PANTHER" id="PTHR30327">
    <property type="entry name" value="UNCHARACTERIZED PROTEIN YQGE"/>
    <property type="match status" value="1"/>
</dbReference>
<accession>A0A1M5TQ92</accession>
<reference evidence="3 4" key="1">
    <citation type="submission" date="2016-11" db="EMBL/GenBank/DDBJ databases">
        <authorList>
            <person name="Jaros S."/>
            <person name="Januszkiewicz K."/>
            <person name="Wedrychowicz H."/>
        </authorList>
    </citation>
    <scope>NUCLEOTIDE SEQUENCE [LARGE SCALE GENOMIC DNA]</scope>
    <source>
        <strain evidence="3 4">DSM 29431</strain>
    </source>
</reference>
<name>A0A1M5TQ92_9RHOB</name>
<dbReference type="Pfam" id="PF02622">
    <property type="entry name" value="DUF179"/>
    <property type="match status" value="1"/>
</dbReference>